<feature type="non-terminal residue" evidence="12">
    <location>
        <position position="99"/>
    </location>
</feature>
<name>A0A7L3NCM0_9AVES</name>
<evidence type="ECO:0000256" key="1">
    <source>
        <dbReference type="ARBA" id="ARBA00001917"/>
    </source>
</evidence>
<dbReference type="PANTHER" id="PTHR10851">
    <property type="entry name" value="PYRIDOXINE-5-PHOSPHATE OXIDASE"/>
    <property type="match status" value="1"/>
</dbReference>
<dbReference type="EMBL" id="VZUB01014097">
    <property type="protein sequence ID" value="NXU76677.1"/>
    <property type="molecule type" value="Genomic_DNA"/>
</dbReference>
<comment type="similarity">
    <text evidence="5">Belongs to the pyridoxamine 5'-phosphate oxidase family.</text>
</comment>
<comment type="function">
    <text evidence="2">Catalyzes the oxidation of either pyridoxine 5'-phosphate (PNP) or pyridoxamine 5'-phosphate (PMP) into pyridoxal 5'-phosphate (PLP).</text>
</comment>
<evidence type="ECO:0000256" key="5">
    <source>
        <dbReference type="ARBA" id="ARBA00007301"/>
    </source>
</evidence>
<proteinExistence type="inferred from homology"/>
<dbReference type="SUPFAM" id="SSF50475">
    <property type="entry name" value="FMN-binding split barrel"/>
    <property type="match status" value="1"/>
</dbReference>
<keyword evidence="9" id="KW-0560">Oxidoreductase</keyword>
<dbReference type="GO" id="GO:0010181">
    <property type="term" value="F:FMN binding"/>
    <property type="evidence" value="ECO:0007669"/>
    <property type="project" value="InterPro"/>
</dbReference>
<dbReference type="UniPathway" id="UPA01068">
    <property type="reaction ID" value="UER00304"/>
</dbReference>
<comment type="cofactor">
    <cofactor evidence="1">
        <name>FMN</name>
        <dbReference type="ChEBI" id="CHEBI:58210"/>
    </cofactor>
</comment>
<keyword evidence="7" id="KW-0285">Flavoprotein</keyword>
<evidence type="ECO:0000259" key="11">
    <source>
        <dbReference type="Pfam" id="PF10590"/>
    </source>
</evidence>
<dbReference type="AlphaFoldDB" id="A0A7L3NCM0"/>
<dbReference type="GO" id="GO:0004733">
    <property type="term" value="F:pyridoxamine phosphate oxidase activity"/>
    <property type="evidence" value="ECO:0007669"/>
    <property type="project" value="UniProtKB-EC"/>
</dbReference>
<evidence type="ECO:0000313" key="13">
    <source>
        <dbReference type="Proteomes" id="UP000579904"/>
    </source>
</evidence>
<dbReference type="EC" id="1.4.3.5" evidence="6"/>
<evidence type="ECO:0000313" key="12">
    <source>
        <dbReference type="EMBL" id="NXU76677.1"/>
    </source>
</evidence>
<protein>
    <recommendedName>
        <fullName evidence="6">pyridoxal 5'-phosphate synthase</fullName>
        <ecNumber evidence="6">1.4.3.5</ecNumber>
    </recommendedName>
</protein>
<comment type="caution">
    <text evidence="12">The sequence shown here is derived from an EMBL/GenBank/DDBJ whole genome shotgun (WGS) entry which is preliminary data.</text>
</comment>
<comment type="pathway">
    <text evidence="4">Cofactor metabolism; pyridoxal 5'-phosphate salvage; pyridoxal 5'-phosphate from pyridoxine 5'-phosphate: step 1/1.</text>
</comment>
<evidence type="ECO:0000256" key="8">
    <source>
        <dbReference type="ARBA" id="ARBA00022643"/>
    </source>
</evidence>
<evidence type="ECO:0000256" key="3">
    <source>
        <dbReference type="ARBA" id="ARBA00004738"/>
    </source>
</evidence>
<dbReference type="Pfam" id="PF01243">
    <property type="entry name" value="PNPOx_N"/>
    <property type="match status" value="1"/>
</dbReference>
<evidence type="ECO:0000256" key="4">
    <source>
        <dbReference type="ARBA" id="ARBA00005037"/>
    </source>
</evidence>
<comment type="pathway">
    <text evidence="3">Cofactor metabolism; pyridoxal 5'-phosphate salvage; pyridoxal 5'-phosphate from pyridoxamine 5'-phosphate: step 1/1.</text>
</comment>
<dbReference type="InterPro" id="IPR011576">
    <property type="entry name" value="Pyridox_Oxase_N"/>
</dbReference>
<evidence type="ECO:0000256" key="6">
    <source>
        <dbReference type="ARBA" id="ARBA00012801"/>
    </source>
</evidence>
<reference evidence="12 13" key="1">
    <citation type="submission" date="2019-09" db="EMBL/GenBank/DDBJ databases">
        <title>Bird 10,000 Genomes (B10K) Project - Family phase.</title>
        <authorList>
            <person name="Zhang G."/>
        </authorList>
    </citation>
    <scope>NUCLEOTIDE SEQUENCE [LARGE SCALE GENOMIC DNA]</scope>
    <source>
        <strain evidence="12">OUT-0002</strain>
    </source>
</reference>
<dbReference type="Gene3D" id="2.30.110.10">
    <property type="entry name" value="Electron Transport, Fmn-binding Protein, Chain A"/>
    <property type="match status" value="1"/>
</dbReference>
<dbReference type="GO" id="GO:0008615">
    <property type="term" value="P:pyridoxine biosynthetic process"/>
    <property type="evidence" value="ECO:0007669"/>
    <property type="project" value="InterPro"/>
</dbReference>
<dbReference type="InterPro" id="IPR019576">
    <property type="entry name" value="Pyridoxamine_oxidase_dimer_C"/>
</dbReference>
<evidence type="ECO:0000256" key="9">
    <source>
        <dbReference type="ARBA" id="ARBA00023002"/>
    </source>
</evidence>
<evidence type="ECO:0000256" key="2">
    <source>
        <dbReference type="ARBA" id="ARBA00003691"/>
    </source>
</evidence>
<dbReference type="InterPro" id="IPR000659">
    <property type="entry name" value="Pyridox_Oxase"/>
</dbReference>
<evidence type="ECO:0000259" key="10">
    <source>
        <dbReference type="Pfam" id="PF01243"/>
    </source>
</evidence>
<dbReference type="Pfam" id="PF10590">
    <property type="entry name" value="PNP_phzG_C"/>
    <property type="match status" value="1"/>
</dbReference>
<dbReference type="InterPro" id="IPR019740">
    <property type="entry name" value="Pyridox_Oxase_CS"/>
</dbReference>
<sequence length="99" mass="12181">QVRIEGSVRRLPEQESLEYFHSRPRSRQISVLVSRQSSVIPDREFLRKRRAELEERYREKEVPKPEYWGGYILQPDLLEFWQGQTSRLHDRIVFRRLRE</sequence>
<dbReference type="Proteomes" id="UP000579904">
    <property type="component" value="Unassembled WGS sequence"/>
</dbReference>
<feature type="domain" description="Pyridoxine 5'-phosphate oxidase dimerisation C-terminal" evidence="11">
    <location>
        <begin position="68"/>
        <end position="96"/>
    </location>
</feature>
<accession>A0A7L3NCM0</accession>
<dbReference type="PROSITE" id="PS01064">
    <property type="entry name" value="PYRIDOX_OXIDASE"/>
    <property type="match status" value="1"/>
</dbReference>
<dbReference type="PANTHER" id="PTHR10851:SF0">
    <property type="entry name" value="PYRIDOXINE-5'-PHOSPHATE OXIDASE"/>
    <property type="match status" value="1"/>
</dbReference>
<keyword evidence="8" id="KW-0288">FMN</keyword>
<dbReference type="OrthoDB" id="303614at2759"/>
<feature type="non-terminal residue" evidence="12">
    <location>
        <position position="1"/>
    </location>
</feature>
<feature type="domain" description="Pyridoxamine 5'-phosphate oxidase N-terminal" evidence="10">
    <location>
        <begin position="1"/>
        <end position="53"/>
    </location>
</feature>
<dbReference type="InterPro" id="IPR012349">
    <property type="entry name" value="Split_barrel_FMN-bd"/>
</dbReference>
<evidence type="ECO:0000256" key="7">
    <source>
        <dbReference type="ARBA" id="ARBA00022630"/>
    </source>
</evidence>
<organism evidence="12 13">
    <name type="scientific">Oreotrochilus melanogaster</name>
    <dbReference type="NCBI Taxonomy" id="689266"/>
    <lineage>
        <taxon>Eukaryota</taxon>
        <taxon>Metazoa</taxon>
        <taxon>Chordata</taxon>
        <taxon>Craniata</taxon>
        <taxon>Vertebrata</taxon>
        <taxon>Euteleostomi</taxon>
        <taxon>Archelosauria</taxon>
        <taxon>Archosauria</taxon>
        <taxon>Dinosauria</taxon>
        <taxon>Saurischia</taxon>
        <taxon>Theropoda</taxon>
        <taxon>Coelurosauria</taxon>
        <taxon>Aves</taxon>
        <taxon>Neognathae</taxon>
        <taxon>Neoaves</taxon>
        <taxon>Strisores</taxon>
        <taxon>Apodiformes</taxon>
        <taxon>Trochilidae</taxon>
        <taxon>Oreotrochilus</taxon>
    </lineage>
</organism>
<gene>
    <name evidence="12" type="primary">Pnpo</name>
    <name evidence="12" type="ORF">OREMEL_R07602</name>
</gene>
<keyword evidence="13" id="KW-1185">Reference proteome</keyword>